<name>A0A428K656_9FLAO</name>
<protein>
    <submittedName>
        <fullName evidence="2">Gliding motility-associated C-terminal domain-containing protein</fullName>
    </submittedName>
</protein>
<reference evidence="2 3" key="1">
    <citation type="submission" date="2018-12" db="EMBL/GenBank/DDBJ databases">
        <title>Mangrovimonas spongiae sp. nov., a novel member of the genus Mangrovimonas isolated from marine sponge.</title>
        <authorList>
            <person name="Zhuang L."/>
            <person name="Luo L."/>
        </authorList>
    </citation>
    <scope>NUCLEOTIDE SEQUENCE [LARGE SCALE GENOMIC DNA]</scope>
    <source>
        <strain evidence="2 3">HN-E26</strain>
    </source>
</reference>
<gene>
    <name evidence="2" type="ORF">EJA19_03265</name>
</gene>
<dbReference type="Proteomes" id="UP000270620">
    <property type="component" value="Unassembled WGS sequence"/>
</dbReference>
<dbReference type="RefSeq" id="WP_125466904.1">
    <property type="nucleotide sequence ID" value="NZ_RWBG01000001.1"/>
</dbReference>
<accession>A0A428K656</accession>
<evidence type="ECO:0000256" key="1">
    <source>
        <dbReference type="SAM" id="SignalP"/>
    </source>
</evidence>
<dbReference type="NCBIfam" id="TIGR04131">
    <property type="entry name" value="Bac_Flav_CTERM"/>
    <property type="match status" value="1"/>
</dbReference>
<sequence>MHHKAFHKVYSLKLKFALVFFALHFSTFCLAQLPSFDLTVIVVDETCSGNGALQMSVSNTTSGSEIVYTLYAFPDINTPIAQTSDNIFNNLNAGEYRVIATQTLNDNENTAQQDVSISDLTTELDFEITQSTVNNCDTIGSLIVNVTSGSAISFEIISGPVTTNIQTSNEFHNLPEGTYVIRVFDDCNNALTKTYTLILNTNNIEISDGVIPSIHNSCTDIELSNSISSPPENPIIYPLDITYTIFPPDGSPTFTITQTITSGAEHYMDILQTIPLYGDQVFNVDILITDSCGDEFSNSNEINPNPTVELLPYDAFCGYHLNLMIDNFMPPYTVDFVEAPPEFTPNEYNNTYPGPFSEPSIFFQTTNASIPFGYYSVLVTDACGNTAEYAIVLEEELPEPDVDAANSGCSVNGSINISIPDRDIVSVIFTAAPNTYSNTLPDDVSSFIENGVFSMDNLPSGNYSLTLIDECDGEHIIDTTVPEFSFRELSIINRADCSTDTGSIRIASGHGNITSITITAAPNNYNENIPHDISHLINGQGAIVLNNLPSGDYTFEIIDECGFEYFPNIYINSYISTPNAYTLNRNCGSFDVGVLDADDSVTNKSYWFQKFFPETGSWGHPYTEELYTEGDIPNPDTAIEIENEETLYNIFLTGTFRLIKVFQSYNDINSDNFCLDIFNEFEVSSDLILSGIYNLGCEGGTGPSDVLVDVAGVEPYNFSIISPYSFDNGENNIFSNLAPGIYEIEVEDACGNIENAVINIEDLLPVVNINTPDNMFTCSNESASSTFDLTNQNSQILGNQNPDNFTITYHLSQIDANSGDNPLPNNYVNTSNPQIIYVRVIHNTLNVCYATTSFQLNIGTIPNFNADENITICNGSLVSLNAISGYDAYEWSTGETTQNITVSESGTYTVSVKNLYGDNFCESTQTFTVTSSSIATIENIDISDWTSNNNTFTITVSGSGDYAYSIDGITYQEENVFVGLEPGAYTVFVKDLNNCGIISEDISLLNNPQFFTPNNDGYNDYWQINESQAEPNIEVVVFDRYGKILSSFNGNSIGWDGTYNGNNMPTNDYWFLVKREDGTTHKGHFTLKR</sequence>
<feature type="signal peptide" evidence="1">
    <location>
        <begin position="1"/>
        <end position="31"/>
    </location>
</feature>
<evidence type="ECO:0000313" key="3">
    <source>
        <dbReference type="Proteomes" id="UP000270620"/>
    </source>
</evidence>
<comment type="caution">
    <text evidence="2">The sequence shown here is derived from an EMBL/GenBank/DDBJ whole genome shotgun (WGS) entry which is preliminary data.</text>
</comment>
<organism evidence="2 3">
    <name type="scientific">Mangrovimonas spongiae</name>
    <dbReference type="NCBI Taxonomy" id="2494697"/>
    <lineage>
        <taxon>Bacteria</taxon>
        <taxon>Pseudomonadati</taxon>
        <taxon>Bacteroidota</taxon>
        <taxon>Flavobacteriia</taxon>
        <taxon>Flavobacteriales</taxon>
        <taxon>Flavobacteriaceae</taxon>
        <taxon>Mangrovimonas</taxon>
    </lineage>
</organism>
<dbReference type="AlphaFoldDB" id="A0A428K656"/>
<dbReference type="Pfam" id="PF13585">
    <property type="entry name" value="CHU_C"/>
    <property type="match status" value="1"/>
</dbReference>
<keyword evidence="3" id="KW-1185">Reference proteome</keyword>
<dbReference type="OrthoDB" id="601690at2"/>
<proteinExistence type="predicted"/>
<dbReference type="InterPro" id="IPR026341">
    <property type="entry name" value="T9SS_type_B"/>
</dbReference>
<evidence type="ECO:0000313" key="2">
    <source>
        <dbReference type="EMBL" id="RSK41913.1"/>
    </source>
</evidence>
<feature type="chain" id="PRO_5019239626" evidence="1">
    <location>
        <begin position="32"/>
        <end position="1089"/>
    </location>
</feature>
<keyword evidence="1" id="KW-0732">Signal</keyword>
<dbReference type="EMBL" id="RWBG01000001">
    <property type="protein sequence ID" value="RSK41913.1"/>
    <property type="molecule type" value="Genomic_DNA"/>
</dbReference>